<keyword evidence="1" id="KW-0472">Membrane</keyword>
<dbReference type="AlphaFoldDB" id="A0A345HUC3"/>
<feature type="transmembrane region" description="Helical" evidence="1">
    <location>
        <begin position="39"/>
        <end position="61"/>
    </location>
</feature>
<gene>
    <name evidence="2" type="ORF">DVK44_24500</name>
</gene>
<feature type="transmembrane region" description="Helical" evidence="1">
    <location>
        <begin position="12"/>
        <end position="33"/>
    </location>
</feature>
<dbReference type="OrthoDB" id="3542908at2"/>
<evidence type="ECO:0000256" key="1">
    <source>
        <dbReference type="SAM" id="Phobius"/>
    </source>
</evidence>
<name>A0A345HUC3_9ACTN</name>
<keyword evidence="1" id="KW-0812">Transmembrane</keyword>
<evidence type="ECO:0008006" key="4">
    <source>
        <dbReference type="Google" id="ProtNLM"/>
    </source>
</evidence>
<dbReference type="Proteomes" id="UP000253868">
    <property type="component" value="Chromosome"/>
</dbReference>
<evidence type="ECO:0000313" key="3">
    <source>
        <dbReference type="Proteomes" id="UP000253868"/>
    </source>
</evidence>
<evidence type="ECO:0000313" key="2">
    <source>
        <dbReference type="EMBL" id="AXG80297.1"/>
    </source>
</evidence>
<keyword evidence="1" id="KW-1133">Transmembrane helix</keyword>
<keyword evidence="3" id="KW-1185">Reference proteome</keyword>
<reference evidence="3" key="1">
    <citation type="submission" date="2018-07" db="EMBL/GenBank/DDBJ databases">
        <authorList>
            <person name="Zhao J."/>
        </authorList>
    </citation>
    <scope>NUCLEOTIDE SEQUENCE [LARGE SCALE GENOMIC DNA]</scope>
    <source>
        <strain evidence="3">GSSD-12</strain>
    </source>
</reference>
<protein>
    <recommendedName>
        <fullName evidence="4">ATP synthase I</fullName>
    </recommendedName>
</protein>
<dbReference type="EMBL" id="CP031194">
    <property type="protein sequence ID" value="AXG80297.1"/>
    <property type="molecule type" value="Genomic_DNA"/>
</dbReference>
<accession>A0A345HUC3</accession>
<feature type="transmembrane region" description="Helical" evidence="1">
    <location>
        <begin position="96"/>
        <end position="115"/>
    </location>
</feature>
<organism evidence="2 3">
    <name type="scientific">Streptomyces paludis</name>
    <dbReference type="NCBI Taxonomy" id="2282738"/>
    <lineage>
        <taxon>Bacteria</taxon>
        <taxon>Bacillati</taxon>
        <taxon>Actinomycetota</taxon>
        <taxon>Actinomycetes</taxon>
        <taxon>Kitasatosporales</taxon>
        <taxon>Streptomycetaceae</taxon>
        <taxon>Streptomyces</taxon>
    </lineage>
</organism>
<dbReference type="RefSeq" id="WP_114661837.1">
    <property type="nucleotide sequence ID" value="NZ_CP031194.1"/>
</dbReference>
<sequence>MPSNDARTLLHTAVPTAAVGAVAAVVSAVAAAGKGALGAVVGTVVVIVFMGVGLVVLERVAKSMPHMFQSMGLLVYMTQLLVLFVFMAAIKNTTLFNPKAFAFTLVATALVWIAAQARANVTSKTLYVEPDSSAADPAEKTGSAT</sequence>
<dbReference type="KEGG" id="spad:DVK44_24500"/>
<feature type="transmembrane region" description="Helical" evidence="1">
    <location>
        <begin position="73"/>
        <end position="90"/>
    </location>
</feature>
<proteinExistence type="predicted"/>